<comment type="caution">
    <text evidence="8">The sequence shown here is derived from an EMBL/GenBank/DDBJ whole genome shotgun (WGS) entry which is preliminary data.</text>
</comment>
<organism evidence="8 9">
    <name type="scientific">Actinomyces oris</name>
    <dbReference type="NCBI Taxonomy" id="544580"/>
    <lineage>
        <taxon>Bacteria</taxon>
        <taxon>Bacillati</taxon>
        <taxon>Actinomycetota</taxon>
        <taxon>Actinomycetes</taxon>
        <taxon>Actinomycetales</taxon>
        <taxon>Actinomycetaceae</taxon>
        <taxon>Actinomyces</taxon>
    </lineage>
</organism>
<dbReference type="PROSITE" id="PS00211">
    <property type="entry name" value="ABC_TRANSPORTER_1"/>
    <property type="match status" value="1"/>
</dbReference>
<evidence type="ECO:0000313" key="9">
    <source>
        <dbReference type="Proteomes" id="UP001180729"/>
    </source>
</evidence>
<gene>
    <name evidence="8" type="ORF">RMW62_12095</name>
</gene>
<dbReference type="GO" id="GO:0016887">
    <property type="term" value="F:ATP hydrolysis activity"/>
    <property type="evidence" value="ECO:0007669"/>
    <property type="project" value="InterPro"/>
</dbReference>
<dbReference type="CDD" id="cd03230">
    <property type="entry name" value="ABC_DR_subfamily_A"/>
    <property type="match status" value="1"/>
</dbReference>
<evidence type="ECO:0000256" key="5">
    <source>
        <dbReference type="ARBA" id="ARBA00023251"/>
    </source>
</evidence>
<dbReference type="GO" id="GO:0046677">
    <property type="term" value="P:response to antibiotic"/>
    <property type="evidence" value="ECO:0007669"/>
    <property type="project" value="UniProtKB-KW"/>
</dbReference>
<keyword evidence="4 8" id="KW-0067">ATP-binding</keyword>
<dbReference type="InterPro" id="IPR050763">
    <property type="entry name" value="ABC_transporter_ATP-binding"/>
</dbReference>
<keyword evidence="2" id="KW-0813">Transport</keyword>
<protein>
    <submittedName>
        <fullName evidence="8">ABC transporter ATP-binding protein</fullName>
    </submittedName>
</protein>
<evidence type="ECO:0000256" key="4">
    <source>
        <dbReference type="ARBA" id="ARBA00022840"/>
    </source>
</evidence>
<dbReference type="InterPro" id="IPR027417">
    <property type="entry name" value="P-loop_NTPase"/>
</dbReference>
<dbReference type="InterPro" id="IPR017871">
    <property type="entry name" value="ABC_transporter-like_CS"/>
</dbReference>
<dbReference type="AlphaFoldDB" id="A0AAE4K3B3"/>
<keyword evidence="6" id="KW-0175">Coiled coil</keyword>
<name>A0AAE4K3B3_9ACTO</name>
<dbReference type="InterPro" id="IPR003439">
    <property type="entry name" value="ABC_transporter-like_ATP-bd"/>
</dbReference>
<dbReference type="EMBL" id="JAMZMH010000018">
    <property type="protein sequence ID" value="MDT0249817.1"/>
    <property type="molecule type" value="Genomic_DNA"/>
</dbReference>
<dbReference type="SUPFAM" id="SSF52540">
    <property type="entry name" value="P-loop containing nucleoside triphosphate hydrolases"/>
    <property type="match status" value="1"/>
</dbReference>
<evidence type="ECO:0000313" key="8">
    <source>
        <dbReference type="EMBL" id="MDT0249817.1"/>
    </source>
</evidence>
<dbReference type="SMART" id="SM00382">
    <property type="entry name" value="AAA"/>
    <property type="match status" value="1"/>
</dbReference>
<sequence length="301" mass="33127">MPQMTQAPAVQASQLTMSYGDKTVLAGTSFTIPRGSVLALLGPNGAGKSTTIDILCGLKRRSSGYVRVLGIDPAHADEAWRARVGVVRQSWRDHERWRVGDLLHHLSQYYGAYSSSEAGWDPDELLRVVGLSSVAAKRIRTLSGGQRRRLDVAIGLVGNPDILFLDEPTTGFDTEARNEFHALIHALVARKTLTIVLTTHDLREAEELASHVIVLAEGTVRFQGTVEEFGQRVQVKDRISYTDRGEFHVLETPPDATVPTLKTLVNTAGESLENLEVRRATLEQLYLRITNEAAHARRAAS</sequence>
<evidence type="ECO:0000259" key="7">
    <source>
        <dbReference type="PROSITE" id="PS50893"/>
    </source>
</evidence>
<evidence type="ECO:0000256" key="2">
    <source>
        <dbReference type="ARBA" id="ARBA00022448"/>
    </source>
</evidence>
<dbReference type="PANTHER" id="PTHR42711">
    <property type="entry name" value="ABC TRANSPORTER ATP-BINDING PROTEIN"/>
    <property type="match status" value="1"/>
</dbReference>
<dbReference type="Gene3D" id="3.40.50.300">
    <property type="entry name" value="P-loop containing nucleotide triphosphate hydrolases"/>
    <property type="match status" value="1"/>
</dbReference>
<evidence type="ECO:0000256" key="1">
    <source>
        <dbReference type="ARBA" id="ARBA00004202"/>
    </source>
</evidence>
<feature type="coiled-coil region" evidence="6">
    <location>
        <begin position="265"/>
        <end position="292"/>
    </location>
</feature>
<dbReference type="RefSeq" id="WP_311373335.1">
    <property type="nucleotide sequence ID" value="NZ_CAUUNO010000036.1"/>
</dbReference>
<dbReference type="Proteomes" id="UP001180729">
    <property type="component" value="Unassembled WGS sequence"/>
</dbReference>
<feature type="domain" description="ABC transporter" evidence="7">
    <location>
        <begin position="10"/>
        <end position="242"/>
    </location>
</feature>
<evidence type="ECO:0000256" key="3">
    <source>
        <dbReference type="ARBA" id="ARBA00022741"/>
    </source>
</evidence>
<dbReference type="GO" id="GO:0005524">
    <property type="term" value="F:ATP binding"/>
    <property type="evidence" value="ECO:0007669"/>
    <property type="project" value="UniProtKB-KW"/>
</dbReference>
<dbReference type="InterPro" id="IPR003593">
    <property type="entry name" value="AAA+_ATPase"/>
</dbReference>
<accession>A0AAE4K3B3</accession>
<keyword evidence="5" id="KW-0046">Antibiotic resistance</keyword>
<reference evidence="8" key="1">
    <citation type="submission" date="2022-06" db="EMBL/GenBank/DDBJ databases">
        <title>Draft Genome Sequences of Three Actinomyces oris Strains, Isolated from Healthy Human Feces.</title>
        <authorList>
            <person name="Ye Y."/>
            <person name="Liu C."/>
            <person name="Zhao J."/>
            <person name="Xu J."/>
            <person name="Huang H."/>
            <person name="Wang B."/>
            <person name="Wei J."/>
            <person name="Jing X."/>
        </authorList>
    </citation>
    <scope>NUCLEOTIDE SEQUENCE</scope>
    <source>
        <strain evidence="8">CNGBCC1803368</strain>
    </source>
</reference>
<comment type="subcellular location">
    <subcellularLocation>
        <location evidence="1">Cell membrane</location>
        <topology evidence="1">Peripheral membrane protein</topology>
    </subcellularLocation>
</comment>
<dbReference type="PANTHER" id="PTHR42711:SF17">
    <property type="entry name" value="ABC TRANSPORTER ATP-BINDING PROTEIN"/>
    <property type="match status" value="1"/>
</dbReference>
<dbReference type="PROSITE" id="PS50893">
    <property type="entry name" value="ABC_TRANSPORTER_2"/>
    <property type="match status" value="1"/>
</dbReference>
<evidence type="ECO:0000256" key="6">
    <source>
        <dbReference type="SAM" id="Coils"/>
    </source>
</evidence>
<keyword evidence="3" id="KW-0547">Nucleotide-binding</keyword>
<proteinExistence type="predicted"/>
<dbReference type="GO" id="GO:0005886">
    <property type="term" value="C:plasma membrane"/>
    <property type="evidence" value="ECO:0007669"/>
    <property type="project" value="UniProtKB-SubCell"/>
</dbReference>
<dbReference type="Pfam" id="PF00005">
    <property type="entry name" value="ABC_tran"/>
    <property type="match status" value="1"/>
</dbReference>